<comment type="caution">
    <text evidence="15">The sequence shown here is derived from an EMBL/GenBank/DDBJ whole genome shotgun (WGS) entry which is preliminary data.</text>
</comment>
<dbReference type="Pfam" id="PF13307">
    <property type="entry name" value="Helicase_C_2"/>
    <property type="match status" value="1"/>
</dbReference>
<gene>
    <name evidence="15" type="ORF">BWQ96_02424</name>
</gene>
<dbReference type="InterPro" id="IPR027417">
    <property type="entry name" value="P-loop_NTPase"/>
</dbReference>
<keyword evidence="9" id="KW-0408">Iron</keyword>
<evidence type="ECO:0000256" key="9">
    <source>
        <dbReference type="ARBA" id="ARBA00023004"/>
    </source>
</evidence>
<keyword evidence="8" id="KW-0067">ATP-binding</keyword>
<evidence type="ECO:0000256" key="3">
    <source>
        <dbReference type="ARBA" id="ARBA00008435"/>
    </source>
</evidence>
<comment type="cofactor">
    <cofactor evidence="1">
        <name>[4Fe-4S] cluster</name>
        <dbReference type="ChEBI" id="CHEBI:49883"/>
    </cofactor>
</comment>
<evidence type="ECO:0000256" key="12">
    <source>
        <dbReference type="ARBA" id="ARBA00023242"/>
    </source>
</evidence>
<keyword evidence="5" id="KW-0547">Nucleotide-binding</keyword>
<evidence type="ECO:0000256" key="4">
    <source>
        <dbReference type="ARBA" id="ARBA00022723"/>
    </source>
</evidence>
<dbReference type="SUPFAM" id="SSF52540">
    <property type="entry name" value="P-loop containing nucleoside triphosphate hydrolases"/>
    <property type="match status" value="1"/>
</dbReference>
<evidence type="ECO:0000256" key="13">
    <source>
        <dbReference type="SAM" id="MobiDB-lite"/>
    </source>
</evidence>
<dbReference type="PANTHER" id="PTHR11472:SF41">
    <property type="entry name" value="ATP-DEPENDENT DNA HELICASE DDX11-RELATED"/>
    <property type="match status" value="1"/>
</dbReference>
<keyword evidence="6" id="KW-0378">Hydrolase</keyword>
<dbReference type="InterPro" id="IPR010614">
    <property type="entry name" value="RAD3-like_helicase_DEAD"/>
</dbReference>
<dbReference type="InterPro" id="IPR006554">
    <property type="entry name" value="Helicase-like_DEXD_c2"/>
</dbReference>
<evidence type="ECO:0000313" key="15">
    <source>
        <dbReference type="EMBL" id="PXF47742.1"/>
    </source>
</evidence>
<dbReference type="OrthoDB" id="267079at2759"/>
<dbReference type="Gene3D" id="3.40.50.300">
    <property type="entry name" value="P-loop containing nucleotide triphosphate hydrolases"/>
    <property type="match status" value="2"/>
</dbReference>
<dbReference type="PROSITE" id="PS51193">
    <property type="entry name" value="HELICASE_ATP_BIND_2"/>
    <property type="match status" value="1"/>
</dbReference>
<dbReference type="InterPro" id="IPR045028">
    <property type="entry name" value="DinG/Rad3-like"/>
</dbReference>
<keyword evidence="12" id="KW-0539">Nucleus</keyword>
<dbReference type="GO" id="GO:0034085">
    <property type="term" value="P:establishment of sister chromatid cohesion"/>
    <property type="evidence" value="ECO:0007669"/>
    <property type="project" value="TreeGrafter"/>
</dbReference>
<dbReference type="GO" id="GO:0006139">
    <property type="term" value="P:nucleobase-containing compound metabolic process"/>
    <property type="evidence" value="ECO:0007669"/>
    <property type="project" value="InterPro"/>
</dbReference>
<dbReference type="GO" id="GO:0003678">
    <property type="term" value="F:DNA helicase activity"/>
    <property type="evidence" value="ECO:0007669"/>
    <property type="project" value="InterPro"/>
</dbReference>
<keyword evidence="16" id="KW-1185">Reference proteome</keyword>
<feature type="region of interest" description="Disordered" evidence="13">
    <location>
        <begin position="102"/>
        <end position="135"/>
    </location>
</feature>
<dbReference type="InterPro" id="IPR006555">
    <property type="entry name" value="ATP-dep_Helicase_C"/>
</dbReference>
<dbReference type="InterPro" id="IPR013020">
    <property type="entry name" value="Rad3/Chl1-like"/>
</dbReference>
<comment type="subcellular location">
    <subcellularLocation>
        <location evidence="2">Nucleus</location>
    </subcellularLocation>
</comment>
<evidence type="ECO:0000259" key="14">
    <source>
        <dbReference type="PROSITE" id="PS51193"/>
    </source>
</evidence>
<reference evidence="15 16" key="1">
    <citation type="journal article" date="2018" name="Mol. Biol. Evol.">
        <title>Analysis of the draft genome of the red seaweed Gracilariopsis chorda provides insights into genome size evolution in Rhodophyta.</title>
        <authorList>
            <person name="Lee J."/>
            <person name="Yang E.C."/>
            <person name="Graf L."/>
            <person name="Yang J.H."/>
            <person name="Qiu H."/>
            <person name="Zel Zion U."/>
            <person name="Chan C.X."/>
            <person name="Stephens T.G."/>
            <person name="Weber A.P.M."/>
            <person name="Boo G.H."/>
            <person name="Boo S.M."/>
            <person name="Kim K.M."/>
            <person name="Shin Y."/>
            <person name="Jung M."/>
            <person name="Lee S.J."/>
            <person name="Yim H.S."/>
            <person name="Lee J.H."/>
            <person name="Bhattacharya D."/>
            <person name="Yoon H.S."/>
        </authorList>
    </citation>
    <scope>NUCLEOTIDE SEQUENCE [LARGE SCALE GENOMIC DNA]</scope>
    <source>
        <strain evidence="15 16">SKKU-2015</strain>
        <tissue evidence="15">Whole body</tissue>
    </source>
</reference>
<feature type="domain" description="Helicase ATP-binding" evidence="14">
    <location>
        <begin position="3"/>
        <end position="375"/>
    </location>
</feature>
<dbReference type="PANTHER" id="PTHR11472">
    <property type="entry name" value="DNA REPAIR DEAD HELICASE RAD3/XP-D SUBFAMILY MEMBER"/>
    <property type="match status" value="1"/>
</dbReference>
<keyword evidence="4" id="KW-0479">Metal-binding</keyword>
<dbReference type="Pfam" id="PF06733">
    <property type="entry name" value="DEAD_2"/>
    <property type="match status" value="1"/>
</dbReference>
<comment type="similarity">
    <text evidence="3">Belongs to the DEAD box helicase family. DEAH subfamily. DDX11/CHL1 sub-subfamily.</text>
</comment>
<evidence type="ECO:0000256" key="1">
    <source>
        <dbReference type="ARBA" id="ARBA00001966"/>
    </source>
</evidence>
<accession>A0A2V3J006</accession>
<evidence type="ECO:0000256" key="2">
    <source>
        <dbReference type="ARBA" id="ARBA00004123"/>
    </source>
</evidence>
<evidence type="ECO:0000256" key="11">
    <source>
        <dbReference type="ARBA" id="ARBA00023235"/>
    </source>
</evidence>
<evidence type="ECO:0000256" key="8">
    <source>
        <dbReference type="ARBA" id="ARBA00022840"/>
    </source>
</evidence>
<dbReference type="GO" id="GO:0046872">
    <property type="term" value="F:metal ion binding"/>
    <property type="evidence" value="ECO:0007669"/>
    <property type="project" value="UniProtKB-KW"/>
</dbReference>
<dbReference type="GO" id="GO:0003677">
    <property type="term" value="F:DNA binding"/>
    <property type="evidence" value="ECO:0007669"/>
    <property type="project" value="InterPro"/>
</dbReference>
<evidence type="ECO:0000256" key="6">
    <source>
        <dbReference type="ARBA" id="ARBA00022801"/>
    </source>
</evidence>
<feature type="compositionally biased region" description="Acidic residues" evidence="13">
    <location>
        <begin position="126"/>
        <end position="135"/>
    </location>
</feature>
<name>A0A2V3J006_9FLOR</name>
<dbReference type="NCBIfam" id="TIGR00604">
    <property type="entry name" value="rad3"/>
    <property type="match status" value="1"/>
</dbReference>
<dbReference type="AlphaFoldDB" id="A0A2V3J006"/>
<keyword evidence="11" id="KW-0413">Isomerase</keyword>
<organism evidence="15 16">
    <name type="scientific">Gracilariopsis chorda</name>
    <dbReference type="NCBI Taxonomy" id="448386"/>
    <lineage>
        <taxon>Eukaryota</taxon>
        <taxon>Rhodophyta</taxon>
        <taxon>Florideophyceae</taxon>
        <taxon>Rhodymeniophycidae</taxon>
        <taxon>Gracilariales</taxon>
        <taxon>Gracilariaceae</taxon>
        <taxon>Gracilariopsis</taxon>
    </lineage>
</organism>
<dbReference type="EMBL" id="NBIV01000020">
    <property type="protein sequence ID" value="PXF47742.1"/>
    <property type="molecule type" value="Genomic_DNA"/>
</dbReference>
<dbReference type="SMART" id="SM00488">
    <property type="entry name" value="DEXDc2"/>
    <property type="match status" value="1"/>
</dbReference>
<evidence type="ECO:0000256" key="7">
    <source>
        <dbReference type="ARBA" id="ARBA00022806"/>
    </source>
</evidence>
<dbReference type="InterPro" id="IPR014013">
    <property type="entry name" value="Helic_SF1/SF2_ATP-bd_DinG/Rad3"/>
</dbReference>
<dbReference type="Proteomes" id="UP000247409">
    <property type="component" value="Unassembled WGS sequence"/>
</dbReference>
<sequence>MAHPQDFSFPVTPYDVQIQLMSAIYKTIDDGSIGLFESPTGTGKTLSIICSALSWLEHNRLSVNAPQVQNDDEPDWVNDQAKGRDDSVLREGLDRRKQAFAHRIRNSLKQPESLPKRSRKLKTDDPFSDSDDDNDNWMLKSRGTSNTRIIFATRTHSQLTQFVEELRKTRFGGDATKFDDFSGELPISTILFGSRKHSCINETVRALNSAAAISERCREITENSEQPVVAKRKRSRNHCPYKDQKAEAILRDKGMTKIHTIEELATTGKEIGACPYFATRQALDTNEVDVIAVPYSAVLHEQTRRSLGITVDANTVVIFDEAHNIANTMCELYSTVLTRPSLVHTIQALKLYMDRYRLRFSPSTLFKIRQLIQLGEGLLSMLRNRKEKSGNGRVVHPSAILLEARVDNINLYALVQFMDESRLSKKLRGFVDGGHTDKEYAKLTSKNTELVEKPDKTQKAAKQSLVAFENFLRSLSDCSKYARVAIYPYAVQSDFSQTEDDSLPWEMVARLKYFLVDPAAVFSAGMKTAKALLLVGGTLSPRYAIKNALLKHMKRGDVIEFECDHVVPASNVITRICGKGPSGAPLEFTYAARQNTSVLDELAQAVQSCVRLVAGGVVIFFSSYELMRCTVARWKATGSYHRISMIKPIILEQRGSNDAFAKFQGYVRRDKTKGALLAAVMGGKLSEGINFSDDLGRMVLVVGMPFANVNQPETKEVVAQLRSAKERSEYLESECLTMVNQSIGRAVRHKNDFASIVLMDQRFSRNTTVQKLPNFVRRDLKTATTFSMLEDDIRKFFVNQRCT</sequence>
<dbReference type="GO" id="GO:0005524">
    <property type="term" value="F:ATP binding"/>
    <property type="evidence" value="ECO:0007669"/>
    <property type="project" value="UniProtKB-KW"/>
</dbReference>
<dbReference type="GO" id="GO:0016818">
    <property type="term" value="F:hydrolase activity, acting on acid anhydrides, in phosphorus-containing anhydrides"/>
    <property type="evidence" value="ECO:0007669"/>
    <property type="project" value="InterPro"/>
</dbReference>
<dbReference type="SMART" id="SM00491">
    <property type="entry name" value="HELICc2"/>
    <property type="match status" value="1"/>
</dbReference>
<dbReference type="STRING" id="448386.A0A2V3J006"/>
<dbReference type="GO" id="GO:0051536">
    <property type="term" value="F:iron-sulfur cluster binding"/>
    <property type="evidence" value="ECO:0007669"/>
    <property type="project" value="UniProtKB-KW"/>
</dbReference>
<evidence type="ECO:0000256" key="10">
    <source>
        <dbReference type="ARBA" id="ARBA00023014"/>
    </source>
</evidence>
<feature type="region of interest" description="Disordered" evidence="13">
    <location>
        <begin position="65"/>
        <end position="87"/>
    </location>
</feature>
<dbReference type="GO" id="GO:0005634">
    <property type="term" value="C:nucleus"/>
    <property type="evidence" value="ECO:0007669"/>
    <property type="project" value="UniProtKB-SubCell"/>
</dbReference>
<evidence type="ECO:0000313" key="16">
    <source>
        <dbReference type="Proteomes" id="UP000247409"/>
    </source>
</evidence>
<evidence type="ECO:0000256" key="5">
    <source>
        <dbReference type="ARBA" id="ARBA00022741"/>
    </source>
</evidence>
<keyword evidence="7 15" id="KW-0347">Helicase</keyword>
<protein>
    <submittedName>
        <fullName evidence="15">Putative ATP-dependent RNA helicase DDX11-like protein 8</fullName>
    </submittedName>
</protein>
<keyword evidence="10" id="KW-0411">Iron-sulfur</keyword>
<proteinExistence type="inferred from homology"/>